<dbReference type="EnsemblMetazoa" id="CapteT75338">
    <property type="protein sequence ID" value="CapteP75338"/>
    <property type="gene ID" value="CapteG75338"/>
</dbReference>
<evidence type="ECO:0000313" key="13">
    <source>
        <dbReference type="EnsemblMetazoa" id="CapteP75338"/>
    </source>
</evidence>
<reference evidence="13" key="3">
    <citation type="submission" date="2015-06" db="UniProtKB">
        <authorList>
            <consortium name="EnsemblMetazoa"/>
        </authorList>
    </citation>
    <scope>IDENTIFICATION</scope>
</reference>
<protein>
    <recommendedName>
        <fullName evidence="11">G-protein coupled receptors family 1 profile domain-containing protein</fullName>
    </recommendedName>
</protein>
<organism evidence="12">
    <name type="scientific">Capitella teleta</name>
    <name type="common">Polychaete worm</name>
    <dbReference type="NCBI Taxonomy" id="283909"/>
    <lineage>
        <taxon>Eukaryota</taxon>
        <taxon>Metazoa</taxon>
        <taxon>Spiralia</taxon>
        <taxon>Lophotrochozoa</taxon>
        <taxon>Annelida</taxon>
        <taxon>Polychaeta</taxon>
        <taxon>Sedentaria</taxon>
        <taxon>Scolecida</taxon>
        <taxon>Capitellidae</taxon>
        <taxon>Capitella</taxon>
    </lineage>
</organism>
<feature type="transmembrane region" description="Helical" evidence="10">
    <location>
        <begin position="6"/>
        <end position="27"/>
    </location>
</feature>
<keyword evidence="7" id="KW-0675">Receptor</keyword>
<keyword evidence="4 10" id="KW-1133">Transmembrane helix</keyword>
<evidence type="ECO:0000256" key="8">
    <source>
        <dbReference type="ARBA" id="ARBA00023180"/>
    </source>
</evidence>
<feature type="transmembrane region" description="Helical" evidence="10">
    <location>
        <begin position="39"/>
        <end position="60"/>
    </location>
</feature>
<dbReference type="AlphaFoldDB" id="R7V6H3"/>
<name>R7V6H3_CAPTE</name>
<keyword evidence="2" id="KW-1003">Cell membrane</keyword>
<feature type="transmembrane region" description="Helical" evidence="10">
    <location>
        <begin position="187"/>
        <end position="213"/>
    </location>
</feature>
<accession>R7V6H3</accession>
<dbReference type="GO" id="GO:0005886">
    <property type="term" value="C:plasma membrane"/>
    <property type="evidence" value="ECO:0007669"/>
    <property type="project" value="UniProtKB-SubCell"/>
</dbReference>
<dbReference type="PRINTS" id="PR00237">
    <property type="entry name" value="GPCRRHODOPSN"/>
</dbReference>
<dbReference type="InterPro" id="IPR017452">
    <property type="entry name" value="GPCR_Rhodpsn_7TM"/>
</dbReference>
<dbReference type="SUPFAM" id="SSF81321">
    <property type="entry name" value="Family A G protein-coupled receptor-like"/>
    <property type="match status" value="1"/>
</dbReference>
<evidence type="ECO:0000256" key="2">
    <source>
        <dbReference type="ARBA" id="ARBA00022475"/>
    </source>
</evidence>
<evidence type="ECO:0000259" key="11">
    <source>
        <dbReference type="PROSITE" id="PS50262"/>
    </source>
</evidence>
<keyword evidence="5" id="KW-0297">G-protein coupled receptor</keyword>
<evidence type="ECO:0000313" key="14">
    <source>
        <dbReference type="Proteomes" id="UP000014760"/>
    </source>
</evidence>
<dbReference type="Proteomes" id="UP000014760">
    <property type="component" value="Unassembled WGS sequence"/>
</dbReference>
<evidence type="ECO:0000256" key="9">
    <source>
        <dbReference type="ARBA" id="ARBA00023224"/>
    </source>
</evidence>
<evidence type="ECO:0000256" key="10">
    <source>
        <dbReference type="SAM" id="Phobius"/>
    </source>
</evidence>
<feature type="transmembrane region" description="Helical" evidence="10">
    <location>
        <begin position="219"/>
        <end position="239"/>
    </location>
</feature>
<keyword evidence="6 10" id="KW-0472">Membrane</keyword>
<keyword evidence="9" id="KW-0807">Transducer</keyword>
<feature type="transmembrane region" description="Helical" evidence="10">
    <location>
        <begin position="80"/>
        <end position="101"/>
    </location>
</feature>
<evidence type="ECO:0000256" key="6">
    <source>
        <dbReference type="ARBA" id="ARBA00023136"/>
    </source>
</evidence>
<feature type="non-terminal residue" evidence="12">
    <location>
        <position position="245"/>
    </location>
</feature>
<dbReference type="GO" id="GO:0004930">
    <property type="term" value="F:G protein-coupled receptor activity"/>
    <property type="evidence" value="ECO:0007669"/>
    <property type="project" value="UniProtKB-KW"/>
</dbReference>
<keyword evidence="8" id="KW-0325">Glycoprotein</keyword>
<reference evidence="14" key="1">
    <citation type="submission" date="2012-12" db="EMBL/GenBank/DDBJ databases">
        <authorList>
            <person name="Hellsten U."/>
            <person name="Grimwood J."/>
            <person name="Chapman J.A."/>
            <person name="Shapiro H."/>
            <person name="Aerts A."/>
            <person name="Otillar R.P."/>
            <person name="Terry A.Y."/>
            <person name="Boore J.L."/>
            <person name="Simakov O."/>
            <person name="Marletaz F."/>
            <person name="Cho S.-J."/>
            <person name="Edsinger-Gonzales E."/>
            <person name="Havlak P."/>
            <person name="Kuo D.-H."/>
            <person name="Larsson T."/>
            <person name="Lv J."/>
            <person name="Arendt D."/>
            <person name="Savage R."/>
            <person name="Osoegawa K."/>
            <person name="de Jong P."/>
            <person name="Lindberg D.R."/>
            <person name="Seaver E.C."/>
            <person name="Weisblat D.A."/>
            <person name="Putnam N.H."/>
            <person name="Grigoriev I.V."/>
            <person name="Rokhsar D.S."/>
        </authorList>
    </citation>
    <scope>NUCLEOTIDE SEQUENCE</scope>
    <source>
        <strain evidence="14">I ESC-2004</strain>
    </source>
</reference>
<evidence type="ECO:0000256" key="4">
    <source>
        <dbReference type="ARBA" id="ARBA00022989"/>
    </source>
</evidence>
<dbReference type="PROSITE" id="PS50262">
    <property type="entry name" value="G_PROTEIN_RECEP_F1_2"/>
    <property type="match status" value="1"/>
</dbReference>
<evidence type="ECO:0000313" key="12">
    <source>
        <dbReference type="EMBL" id="ELU14062.1"/>
    </source>
</evidence>
<dbReference type="Pfam" id="PF00001">
    <property type="entry name" value="7tm_1"/>
    <property type="match status" value="1"/>
</dbReference>
<evidence type="ECO:0000256" key="5">
    <source>
        <dbReference type="ARBA" id="ARBA00023040"/>
    </source>
</evidence>
<evidence type="ECO:0000256" key="7">
    <source>
        <dbReference type="ARBA" id="ARBA00023170"/>
    </source>
</evidence>
<feature type="non-terminal residue" evidence="12">
    <location>
        <position position="1"/>
    </location>
</feature>
<comment type="subcellular location">
    <subcellularLocation>
        <location evidence="1">Cell membrane</location>
        <topology evidence="1">Multi-pass membrane protein</topology>
    </subcellularLocation>
</comment>
<keyword evidence="14" id="KW-1185">Reference proteome</keyword>
<dbReference type="OrthoDB" id="9445642at2759"/>
<dbReference type="PANTHER" id="PTHR24246">
    <property type="entry name" value="OLFACTORY RECEPTOR AND ADENOSINE RECEPTOR"/>
    <property type="match status" value="1"/>
</dbReference>
<sequence length="245" mass="27213">TNYLVANLALTDVLVAMTTIPGTLLSLHDLPKTFRMCVVLQSLILLPTKVSSFGYLALTIERVVAIKYPFLYIRLSTKRNAKIVITLTWLLGICFVCSGLYRLGSTEFRVNSSLAQCTVPSALSLEFMVYVQFFGNTFPTAISIGVLYVIILVEINAMTKTDKKKSQLRLSIVEKCRRVEGRAALRCGLLVGVFFLCQIPIGLSGVAHLWFGLQCRKCKIVFLCLFLGNSAVNPLLYSLTNKDLK</sequence>
<dbReference type="EMBL" id="AMQN01004976">
    <property type="status" value="NOT_ANNOTATED_CDS"/>
    <property type="molecule type" value="Genomic_DNA"/>
</dbReference>
<gene>
    <name evidence="12" type="ORF">CAPTEDRAFT_75338</name>
</gene>
<dbReference type="HOGENOM" id="CLU_1135871_0_0_1"/>
<feature type="domain" description="G-protein coupled receptors family 1 profile" evidence="11">
    <location>
        <begin position="1"/>
        <end position="237"/>
    </location>
</feature>
<evidence type="ECO:0000256" key="3">
    <source>
        <dbReference type="ARBA" id="ARBA00022692"/>
    </source>
</evidence>
<dbReference type="STRING" id="283909.R7V6H3"/>
<proteinExistence type="predicted"/>
<evidence type="ECO:0000256" key="1">
    <source>
        <dbReference type="ARBA" id="ARBA00004651"/>
    </source>
</evidence>
<dbReference type="Gene3D" id="1.20.1070.10">
    <property type="entry name" value="Rhodopsin 7-helix transmembrane proteins"/>
    <property type="match status" value="1"/>
</dbReference>
<dbReference type="PANTHER" id="PTHR24246:SF27">
    <property type="entry name" value="ADENOSINE RECEPTOR, ISOFORM A"/>
    <property type="match status" value="1"/>
</dbReference>
<dbReference type="EMBL" id="KB294813">
    <property type="protein sequence ID" value="ELU14062.1"/>
    <property type="molecule type" value="Genomic_DNA"/>
</dbReference>
<keyword evidence="3 10" id="KW-0812">Transmembrane</keyword>
<feature type="transmembrane region" description="Helical" evidence="10">
    <location>
        <begin position="140"/>
        <end position="159"/>
    </location>
</feature>
<dbReference type="InterPro" id="IPR000276">
    <property type="entry name" value="GPCR_Rhodpsn"/>
</dbReference>
<reference evidence="12 14" key="2">
    <citation type="journal article" date="2013" name="Nature">
        <title>Insights into bilaterian evolution from three spiralian genomes.</title>
        <authorList>
            <person name="Simakov O."/>
            <person name="Marletaz F."/>
            <person name="Cho S.J."/>
            <person name="Edsinger-Gonzales E."/>
            <person name="Havlak P."/>
            <person name="Hellsten U."/>
            <person name="Kuo D.H."/>
            <person name="Larsson T."/>
            <person name="Lv J."/>
            <person name="Arendt D."/>
            <person name="Savage R."/>
            <person name="Osoegawa K."/>
            <person name="de Jong P."/>
            <person name="Grimwood J."/>
            <person name="Chapman J.A."/>
            <person name="Shapiro H."/>
            <person name="Aerts A."/>
            <person name="Otillar R.P."/>
            <person name="Terry A.Y."/>
            <person name="Boore J.L."/>
            <person name="Grigoriev I.V."/>
            <person name="Lindberg D.R."/>
            <person name="Seaver E.C."/>
            <person name="Weisblat D.A."/>
            <person name="Putnam N.H."/>
            <person name="Rokhsar D.S."/>
        </authorList>
    </citation>
    <scope>NUCLEOTIDE SEQUENCE</scope>
    <source>
        <strain evidence="12 14">I ESC-2004</strain>
    </source>
</reference>